<dbReference type="Gramene" id="MELO3C003064.2.1">
    <property type="protein sequence ID" value="MELO3C003064.2.1"/>
    <property type="gene ID" value="MELO3C003064.2"/>
</dbReference>
<feature type="compositionally biased region" description="Basic and acidic residues" evidence="1">
    <location>
        <begin position="1"/>
        <end position="14"/>
    </location>
</feature>
<evidence type="ECO:0000256" key="1">
    <source>
        <dbReference type="SAM" id="MobiDB-lite"/>
    </source>
</evidence>
<protein>
    <submittedName>
        <fullName evidence="2">Uncharacterized protein</fullName>
    </submittedName>
</protein>
<name>A0A9I9CG70_CUCME</name>
<sequence>MSAKPSESHDEIKKVSSNGPVLEQAKLNPLSKNSEGIRTSRVLMQGVEQEKEALKPMIIIGVEVRLVEEKLVALLAMV</sequence>
<evidence type="ECO:0000313" key="2">
    <source>
        <dbReference type="EnsemblPlants" id="MELO3C003064.2.1"/>
    </source>
</evidence>
<dbReference type="EnsemblPlants" id="MELO3C003064.2.1">
    <property type="protein sequence ID" value="MELO3C003064.2.1"/>
    <property type="gene ID" value="MELO3C003064.2"/>
</dbReference>
<feature type="region of interest" description="Disordered" evidence="1">
    <location>
        <begin position="1"/>
        <end position="33"/>
    </location>
</feature>
<proteinExistence type="predicted"/>
<accession>A0A9I9CG70</accession>
<organism evidence="2">
    <name type="scientific">Cucumis melo</name>
    <name type="common">Muskmelon</name>
    <dbReference type="NCBI Taxonomy" id="3656"/>
    <lineage>
        <taxon>Eukaryota</taxon>
        <taxon>Viridiplantae</taxon>
        <taxon>Streptophyta</taxon>
        <taxon>Embryophyta</taxon>
        <taxon>Tracheophyta</taxon>
        <taxon>Spermatophyta</taxon>
        <taxon>Magnoliopsida</taxon>
        <taxon>eudicotyledons</taxon>
        <taxon>Gunneridae</taxon>
        <taxon>Pentapetalae</taxon>
        <taxon>rosids</taxon>
        <taxon>fabids</taxon>
        <taxon>Cucurbitales</taxon>
        <taxon>Cucurbitaceae</taxon>
        <taxon>Benincaseae</taxon>
        <taxon>Cucumis</taxon>
    </lineage>
</organism>
<dbReference type="AlphaFoldDB" id="A0A9I9CG70"/>
<reference evidence="2" key="1">
    <citation type="submission" date="2023-03" db="UniProtKB">
        <authorList>
            <consortium name="EnsemblPlants"/>
        </authorList>
    </citation>
    <scope>IDENTIFICATION</scope>
</reference>